<comment type="caution">
    <text evidence="1">The sequence shown here is derived from an EMBL/GenBank/DDBJ whole genome shotgun (WGS) entry which is preliminary data.</text>
</comment>
<proteinExistence type="predicted"/>
<keyword evidence="2" id="KW-1185">Reference proteome</keyword>
<gene>
    <name evidence="1" type="primary">Nphs1_6</name>
    <name evidence="1" type="ORF">NPIL_117201</name>
</gene>
<dbReference type="EMBL" id="BMAW01085593">
    <property type="protein sequence ID" value="GFU43640.1"/>
    <property type="molecule type" value="Genomic_DNA"/>
</dbReference>
<protein>
    <submittedName>
        <fullName evidence="1">Nephrin</fullName>
    </submittedName>
</protein>
<dbReference type="OrthoDB" id="6430796at2759"/>
<dbReference type="AlphaFoldDB" id="A0A8X6URT4"/>
<evidence type="ECO:0000313" key="1">
    <source>
        <dbReference type="EMBL" id="GFU43640.1"/>
    </source>
</evidence>
<name>A0A8X6URT4_NEPPI</name>
<sequence length="117" mass="12869">MEANKLEVGRMTPKMENRVDPDTKSFSCYAVSEALGETIVQTYTVAVVYPPSAPSISGYEAGKPIKAGDLQKLSCVSSGEFCLVLPRSFWKIKMMMLIAYNIKVLSISELLMKLLLG</sequence>
<dbReference type="Proteomes" id="UP000887013">
    <property type="component" value="Unassembled WGS sequence"/>
</dbReference>
<accession>A0A8X6URT4</accession>
<evidence type="ECO:0000313" key="2">
    <source>
        <dbReference type="Proteomes" id="UP000887013"/>
    </source>
</evidence>
<reference evidence="1" key="1">
    <citation type="submission" date="2020-08" db="EMBL/GenBank/DDBJ databases">
        <title>Multicomponent nature underlies the extraordinary mechanical properties of spider dragline silk.</title>
        <authorList>
            <person name="Kono N."/>
            <person name="Nakamura H."/>
            <person name="Mori M."/>
            <person name="Yoshida Y."/>
            <person name="Ohtoshi R."/>
            <person name="Malay A.D."/>
            <person name="Moran D.A.P."/>
            <person name="Tomita M."/>
            <person name="Numata K."/>
            <person name="Arakawa K."/>
        </authorList>
    </citation>
    <scope>NUCLEOTIDE SEQUENCE</scope>
</reference>
<organism evidence="1 2">
    <name type="scientific">Nephila pilipes</name>
    <name type="common">Giant wood spider</name>
    <name type="synonym">Nephila maculata</name>
    <dbReference type="NCBI Taxonomy" id="299642"/>
    <lineage>
        <taxon>Eukaryota</taxon>
        <taxon>Metazoa</taxon>
        <taxon>Ecdysozoa</taxon>
        <taxon>Arthropoda</taxon>
        <taxon>Chelicerata</taxon>
        <taxon>Arachnida</taxon>
        <taxon>Araneae</taxon>
        <taxon>Araneomorphae</taxon>
        <taxon>Entelegynae</taxon>
        <taxon>Araneoidea</taxon>
        <taxon>Nephilidae</taxon>
        <taxon>Nephila</taxon>
    </lineage>
</organism>